<feature type="domain" description="Nephrocystin 3-like N-terminal" evidence="3">
    <location>
        <begin position="258"/>
        <end position="407"/>
    </location>
</feature>
<feature type="compositionally biased region" description="Polar residues" evidence="2">
    <location>
        <begin position="11"/>
        <end position="22"/>
    </location>
</feature>
<dbReference type="InterPro" id="IPR056884">
    <property type="entry name" value="NPHP3-like_N"/>
</dbReference>
<dbReference type="Proteomes" id="UP001213000">
    <property type="component" value="Unassembled WGS sequence"/>
</dbReference>
<sequence>MSGGEHPLPIETSSSPLSSRLGDTSCRALPEIQHRPAPPPPSPTRPRTRRPPPPPLRQHSPLSRLVPPVPPRPKPSPSRLAPPIPPRPLTSRPSTALQLLPQPAQIHETDIPITHQSSPCESLSPISYTPTRTEPQQDINLYRHNPTLKPTIPPHSIKPEPPTPSLPELRPSTTAPSPPSSLPPPPQEYRMFNQAHDLVFKDAQFFNHAQINHVAPTGPGLEKLLENSMPDAFFDSLAHHPPPKCHLGTRKEYISMITSWALGESEHKEPVLWMRGPFGIGKTAISQSSADALKPVGKLLATLFFSRSNSDRNDPRRVIPSIVYQITTLCEPFAKVIDARVQKDRSLTTKSLETQFKELLVIPLSQIDAVANGLEGGVIIIDGLDECRGTPEQCEIIRIIAASARNRTTPFPLISSVVYGIELPVSRSVDHEILLFLTDEFAKIRESHGIPESWPGEGVFALLVERAAGLWIYVSMIVRFIRDENSLGPKDQLRTVLGFISDMPSKVGPSNPLAELDFFYTLIMQRIPSKFLEMVRKIIFIYSAGSSPALFLCS</sequence>
<evidence type="ECO:0000313" key="4">
    <source>
        <dbReference type="EMBL" id="KAJ3560904.1"/>
    </source>
</evidence>
<dbReference type="InterPro" id="IPR027417">
    <property type="entry name" value="P-loop_NTPase"/>
</dbReference>
<keyword evidence="5" id="KW-1185">Reference proteome</keyword>
<feature type="region of interest" description="Disordered" evidence="2">
    <location>
        <begin position="1"/>
        <end position="189"/>
    </location>
</feature>
<comment type="caution">
    <text evidence="4">The sequence shown here is derived from an EMBL/GenBank/DDBJ whole genome shotgun (WGS) entry which is preliminary data.</text>
</comment>
<proteinExistence type="predicted"/>
<accession>A0AAD5VK58</accession>
<evidence type="ECO:0000256" key="1">
    <source>
        <dbReference type="ARBA" id="ARBA00022737"/>
    </source>
</evidence>
<feature type="compositionally biased region" description="Polar residues" evidence="2">
    <location>
        <begin position="114"/>
        <end position="139"/>
    </location>
</feature>
<reference evidence="4" key="1">
    <citation type="submission" date="2022-07" db="EMBL/GenBank/DDBJ databases">
        <title>Genome Sequence of Leucocoprinus birnbaumii.</title>
        <authorList>
            <person name="Buettner E."/>
        </authorList>
    </citation>
    <scope>NUCLEOTIDE SEQUENCE</scope>
    <source>
        <strain evidence="4">VT141</strain>
    </source>
</reference>
<dbReference type="EMBL" id="JANIEX010001088">
    <property type="protein sequence ID" value="KAJ3560904.1"/>
    <property type="molecule type" value="Genomic_DNA"/>
</dbReference>
<keyword evidence="1" id="KW-0677">Repeat</keyword>
<feature type="compositionally biased region" description="Pro residues" evidence="2">
    <location>
        <begin position="176"/>
        <end position="187"/>
    </location>
</feature>
<dbReference type="PRINTS" id="PR01217">
    <property type="entry name" value="PRICHEXTENSN"/>
</dbReference>
<evidence type="ECO:0000256" key="2">
    <source>
        <dbReference type="SAM" id="MobiDB-lite"/>
    </source>
</evidence>
<dbReference type="PANTHER" id="PTHR10039">
    <property type="entry name" value="AMELOGENIN"/>
    <property type="match status" value="1"/>
</dbReference>
<name>A0AAD5VK58_9AGAR</name>
<evidence type="ECO:0000259" key="3">
    <source>
        <dbReference type="Pfam" id="PF24883"/>
    </source>
</evidence>
<gene>
    <name evidence="4" type="ORF">NP233_g10534</name>
</gene>
<evidence type="ECO:0000313" key="5">
    <source>
        <dbReference type="Proteomes" id="UP001213000"/>
    </source>
</evidence>
<protein>
    <recommendedName>
        <fullName evidence="3">Nephrocystin 3-like N-terminal domain-containing protein</fullName>
    </recommendedName>
</protein>
<organism evidence="4 5">
    <name type="scientific">Leucocoprinus birnbaumii</name>
    <dbReference type="NCBI Taxonomy" id="56174"/>
    <lineage>
        <taxon>Eukaryota</taxon>
        <taxon>Fungi</taxon>
        <taxon>Dikarya</taxon>
        <taxon>Basidiomycota</taxon>
        <taxon>Agaricomycotina</taxon>
        <taxon>Agaricomycetes</taxon>
        <taxon>Agaricomycetidae</taxon>
        <taxon>Agaricales</taxon>
        <taxon>Agaricineae</taxon>
        <taxon>Agaricaceae</taxon>
        <taxon>Leucocoprinus</taxon>
    </lineage>
</organism>
<dbReference type="AlphaFoldDB" id="A0AAD5VK58"/>
<feature type="compositionally biased region" description="Low complexity" evidence="2">
    <location>
        <begin position="57"/>
        <end position="66"/>
    </location>
</feature>
<dbReference type="Pfam" id="PF24883">
    <property type="entry name" value="NPHP3_N"/>
    <property type="match status" value="1"/>
</dbReference>
<dbReference type="PANTHER" id="PTHR10039:SF14">
    <property type="entry name" value="NACHT DOMAIN-CONTAINING PROTEIN"/>
    <property type="match status" value="1"/>
</dbReference>
<dbReference type="Gene3D" id="3.40.50.300">
    <property type="entry name" value="P-loop containing nucleotide triphosphate hydrolases"/>
    <property type="match status" value="1"/>
</dbReference>
<feature type="compositionally biased region" description="Pro residues" evidence="2">
    <location>
        <begin position="67"/>
        <end position="88"/>
    </location>
</feature>